<proteinExistence type="predicted"/>
<protein>
    <submittedName>
        <fullName evidence="1">AAA-like domain protein</fullName>
    </submittedName>
</protein>
<gene>
    <name evidence="1" type="ORF">BWY04_00879</name>
</gene>
<dbReference type="Gene3D" id="1.10.8.730">
    <property type="match status" value="1"/>
</dbReference>
<evidence type="ECO:0000313" key="1">
    <source>
        <dbReference type="EMBL" id="OQB41375.1"/>
    </source>
</evidence>
<dbReference type="Gene3D" id="3.40.50.300">
    <property type="entry name" value="P-loop containing nucleotide triphosphate hydrolases"/>
    <property type="match status" value="1"/>
</dbReference>
<dbReference type="InterPro" id="IPR027417">
    <property type="entry name" value="P-loop_NTPase"/>
</dbReference>
<name>A0A1V5ZME7_9BACT</name>
<sequence length="85" mass="9878">MALKLSKYVTGTFGKVFNNYTNVDITNKMTVFSIRDLEEALKTPAMFNVLNFIRTKVRAQKKKRLLVCDEARIMLKHKTSAEFLF</sequence>
<dbReference type="EMBL" id="MWDB01000018">
    <property type="protein sequence ID" value="OQB41375.1"/>
    <property type="molecule type" value="Genomic_DNA"/>
</dbReference>
<dbReference type="AlphaFoldDB" id="A0A1V5ZME7"/>
<dbReference type="Proteomes" id="UP000485621">
    <property type="component" value="Unassembled WGS sequence"/>
</dbReference>
<organism evidence="1">
    <name type="scientific">candidate division CPR1 bacterium ADurb.Bin160</name>
    <dbReference type="NCBI Taxonomy" id="1852826"/>
    <lineage>
        <taxon>Bacteria</taxon>
        <taxon>candidate division CPR1</taxon>
    </lineage>
</organism>
<accession>A0A1V5ZME7</accession>
<reference evidence="1" key="1">
    <citation type="submission" date="2017-02" db="EMBL/GenBank/DDBJ databases">
        <title>Delving into the versatile metabolic prowess of the omnipresent phylum Bacteroidetes.</title>
        <authorList>
            <person name="Nobu M.K."/>
            <person name="Mei R."/>
            <person name="Narihiro T."/>
            <person name="Kuroda K."/>
            <person name="Liu W.-T."/>
        </authorList>
    </citation>
    <scope>NUCLEOTIDE SEQUENCE</scope>
    <source>
        <strain evidence="1">ADurb.Bin160</strain>
    </source>
</reference>
<comment type="caution">
    <text evidence="1">The sequence shown here is derived from an EMBL/GenBank/DDBJ whole genome shotgun (WGS) entry which is preliminary data.</text>
</comment>